<dbReference type="AlphaFoldDB" id="A0A1G7UMA5"/>
<evidence type="ECO:0000256" key="2">
    <source>
        <dbReference type="ARBA" id="ARBA00022692"/>
    </source>
</evidence>
<reference evidence="7 8" key="1">
    <citation type="submission" date="2016-10" db="EMBL/GenBank/DDBJ databases">
        <authorList>
            <person name="de Groot N.N."/>
        </authorList>
    </citation>
    <scope>NUCLEOTIDE SEQUENCE [LARGE SCALE GENOMIC DNA]</scope>
    <source>
        <strain evidence="7 8">DSM 19803</strain>
    </source>
</reference>
<dbReference type="Gene3D" id="2.40.30.170">
    <property type="match status" value="1"/>
</dbReference>
<evidence type="ECO:0000259" key="6">
    <source>
        <dbReference type="Pfam" id="PF26002"/>
    </source>
</evidence>
<sequence length="384" mass="44467">MNFSSDPVHTQENLINKYSTQTNLVYIIVLLSLVGLLVSLPFIKIDITAQSRGIVRSEMEDIPLFSVVSGRIEYIDLKNNQHVNLGDTLLIVAKDIIDVQKKIQEQLKDTDSLLYVDYNHAISSQKDSIETTTVLEDYIQYEASLNELKTREEQSRANFNRYKILYEKGVIAKMEYEHYLYKLRQDQRALSALKKRQIADWEFQKRNLLEKLQQQKGSLERLDAEEENYFITAPEKGTIDRFVGLQEHSFIMPQQAIAYLSPDNILIVENMVSPRDIGLIKIGQEVKFQLDAFNYNQWGLLTGKVYDIAQNVTIENEKVFFRVRSELDETTLSLKNGYAASISKGMTLTSRFIITERSLYDLIFDKVDDWLNPKLMTQYGILTN</sequence>
<dbReference type="InterPro" id="IPR050739">
    <property type="entry name" value="MFP"/>
</dbReference>
<dbReference type="EMBL" id="FNCW01000002">
    <property type="protein sequence ID" value="SDG47840.1"/>
    <property type="molecule type" value="Genomic_DNA"/>
</dbReference>
<evidence type="ECO:0000313" key="7">
    <source>
        <dbReference type="EMBL" id="SDG47840.1"/>
    </source>
</evidence>
<organism evidence="7 8">
    <name type="scientific">Psychroflexus sediminis</name>
    <dbReference type="NCBI Taxonomy" id="470826"/>
    <lineage>
        <taxon>Bacteria</taxon>
        <taxon>Pseudomonadati</taxon>
        <taxon>Bacteroidota</taxon>
        <taxon>Flavobacteriia</taxon>
        <taxon>Flavobacteriales</taxon>
        <taxon>Flavobacteriaceae</taxon>
        <taxon>Psychroflexus</taxon>
    </lineage>
</organism>
<comment type="subcellular location">
    <subcellularLocation>
        <location evidence="1">Membrane</location>
        <topology evidence="1">Single-pass membrane protein</topology>
    </subcellularLocation>
</comment>
<feature type="domain" description="AprE-like beta-barrel" evidence="6">
    <location>
        <begin position="266"/>
        <end position="350"/>
    </location>
</feature>
<proteinExistence type="predicted"/>
<dbReference type="GO" id="GO:0016020">
    <property type="term" value="C:membrane"/>
    <property type="evidence" value="ECO:0007669"/>
    <property type="project" value="UniProtKB-SubCell"/>
</dbReference>
<evidence type="ECO:0000256" key="3">
    <source>
        <dbReference type="ARBA" id="ARBA00022989"/>
    </source>
</evidence>
<gene>
    <name evidence="7" type="ORF">SAMN04488027_102124</name>
</gene>
<accession>A0A1G7UMA5</accession>
<dbReference type="PANTHER" id="PTHR30386:SF26">
    <property type="entry name" value="TRANSPORT PROTEIN COMB"/>
    <property type="match status" value="1"/>
</dbReference>
<dbReference type="RefSeq" id="WP_093365058.1">
    <property type="nucleotide sequence ID" value="NZ_FNCW01000002.1"/>
</dbReference>
<protein>
    <submittedName>
        <fullName evidence="7">HlyD family secretion protein</fullName>
    </submittedName>
</protein>
<keyword evidence="4 5" id="KW-0472">Membrane</keyword>
<dbReference type="OrthoDB" id="594147at2"/>
<keyword evidence="8" id="KW-1185">Reference proteome</keyword>
<feature type="transmembrane region" description="Helical" evidence="5">
    <location>
        <begin position="24"/>
        <end position="43"/>
    </location>
</feature>
<dbReference type="Pfam" id="PF26002">
    <property type="entry name" value="Beta-barrel_AprE"/>
    <property type="match status" value="1"/>
</dbReference>
<name>A0A1G7UMA5_9FLAO</name>
<keyword evidence="2 5" id="KW-0812">Transmembrane</keyword>
<dbReference type="Proteomes" id="UP000199296">
    <property type="component" value="Unassembled WGS sequence"/>
</dbReference>
<evidence type="ECO:0000256" key="1">
    <source>
        <dbReference type="ARBA" id="ARBA00004167"/>
    </source>
</evidence>
<evidence type="ECO:0000313" key="8">
    <source>
        <dbReference type="Proteomes" id="UP000199296"/>
    </source>
</evidence>
<dbReference type="InterPro" id="IPR058982">
    <property type="entry name" value="Beta-barrel_AprE"/>
</dbReference>
<dbReference type="PANTHER" id="PTHR30386">
    <property type="entry name" value="MEMBRANE FUSION SUBUNIT OF EMRAB-TOLC MULTIDRUG EFFLUX PUMP"/>
    <property type="match status" value="1"/>
</dbReference>
<keyword evidence="3 5" id="KW-1133">Transmembrane helix</keyword>
<evidence type="ECO:0000256" key="4">
    <source>
        <dbReference type="ARBA" id="ARBA00023136"/>
    </source>
</evidence>
<dbReference type="STRING" id="470826.SAMN04488027_102124"/>
<evidence type="ECO:0000256" key="5">
    <source>
        <dbReference type="SAM" id="Phobius"/>
    </source>
</evidence>